<dbReference type="InterPro" id="IPR050090">
    <property type="entry name" value="Tyrosine_recombinase_XerCD"/>
</dbReference>
<dbReference type="InterPro" id="IPR013762">
    <property type="entry name" value="Integrase-like_cat_sf"/>
</dbReference>
<gene>
    <name evidence="11" type="primary">xerD</name>
    <name evidence="14" type="ORF">SAMN04489747_3389</name>
</gene>
<dbReference type="InterPro" id="IPR004107">
    <property type="entry name" value="Integrase_SAM-like_N"/>
</dbReference>
<dbReference type="EMBL" id="LT629688">
    <property type="protein sequence ID" value="SDE43228.1"/>
    <property type="molecule type" value="Genomic_DNA"/>
</dbReference>
<dbReference type="GO" id="GO:0007059">
    <property type="term" value="P:chromosome segregation"/>
    <property type="evidence" value="ECO:0007669"/>
    <property type="project" value="UniProtKB-UniRule"/>
</dbReference>
<dbReference type="Gene3D" id="1.10.443.10">
    <property type="entry name" value="Intergrase catalytic core"/>
    <property type="match status" value="1"/>
</dbReference>
<sequence>MTDPVPPQPPGPSDALTRFVRGFLDHLSVERGMSTHTVQAYRRDLSRYLDHLAARGTTDPAGIDPEAVTSFAQRLQTGWTDADGARHAGLARASVARAVVAVRSLHRFGVEERVTLDNPAAAVQPPSGGRRLPKALPLSQVQALLDAVDRSTPTGLRDAALLELLYGTGARISEVVALDVDDVARLVEPDADPRQGLRLIGKGDKERMVPLGSYARRAVSDWLVRGRPALAAAGSPGPALLLNTRGGRLSRQSAWALLRSAATRAGLDVEISPHTLRHSFATHLLDGGADVRVVQELLGHASVTTTQIYTLVTVDHLREVYLGAHPRAR</sequence>
<dbReference type="SUPFAM" id="SSF56349">
    <property type="entry name" value="DNA breaking-rejoining enzymes"/>
    <property type="match status" value="1"/>
</dbReference>
<feature type="active site" evidence="11">
    <location>
        <position position="277"/>
    </location>
</feature>
<dbReference type="InterPro" id="IPR023009">
    <property type="entry name" value="Tyrosine_recombinase_XerC/XerD"/>
</dbReference>
<evidence type="ECO:0000256" key="6">
    <source>
        <dbReference type="ARBA" id="ARBA00022829"/>
    </source>
</evidence>
<keyword evidence="6 11" id="KW-0159">Chromosome partition</keyword>
<feature type="active site" evidence="11">
    <location>
        <position position="300"/>
    </location>
</feature>
<proteinExistence type="inferred from homology"/>
<dbReference type="GO" id="GO:0051301">
    <property type="term" value="P:cell division"/>
    <property type="evidence" value="ECO:0007669"/>
    <property type="project" value="UniProtKB-KW"/>
</dbReference>
<evidence type="ECO:0000256" key="9">
    <source>
        <dbReference type="ARBA" id="ARBA00023172"/>
    </source>
</evidence>
<feature type="active site" evidence="11">
    <location>
        <position position="202"/>
    </location>
</feature>
<keyword evidence="15" id="KW-1185">Reference proteome</keyword>
<dbReference type="PANTHER" id="PTHR30349:SF81">
    <property type="entry name" value="TYROSINE RECOMBINASE XERC"/>
    <property type="match status" value="1"/>
</dbReference>
<keyword evidence="7 11" id="KW-0229">DNA integration</keyword>
<evidence type="ECO:0000256" key="3">
    <source>
        <dbReference type="ARBA" id="ARBA00015810"/>
    </source>
</evidence>
<dbReference type="STRING" id="675864.SAMN04489747_3389"/>
<evidence type="ECO:0000256" key="8">
    <source>
        <dbReference type="ARBA" id="ARBA00023125"/>
    </source>
</evidence>
<evidence type="ECO:0000256" key="5">
    <source>
        <dbReference type="ARBA" id="ARBA00022618"/>
    </source>
</evidence>
<dbReference type="Gene3D" id="1.10.150.130">
    <property type="match status" value="1"/>
</dbReference>
<dbReference type="Proteomes" id="UP000198546">
    <property type="component" value="Chromosome i"/>
</dbReference>
<dbReference type="GO" id="GO:0005737">
    <property type="term" value="C:cytoplasm"/>
    <property type="evidence" value="ECO:0007669"/>
    <property type="project" value="UniProtKB-SubCell"/>
</dbReference>
<dbReference type="PROSITE" id="PS51900">
    <property type="entry name" value="CB"/>
    <property type="match status" value="1"/>
</dbReference>
<name>A0A1G7CV74_9ACTN</name>
<dbReference type="SUPFAM" id="SSF47823">
    <property type="entry name" value="lambda integrase-like, N-terminal domain"/>
    <property type="match status" value="1"/>
</dbReference>
<evidence type="ECO:0000256" key="10">
    <source>
        <dbReference type="ARBA" id="ARBA00023306"/>
    </source>
</evidence>
<feature type="domain" description="Core-binding (CB)" evidence="13">
    <location>
        <begin position="14"/>
        <end position="110"/>
    </location>
</feature>
<dbReference type="NCBIfam" id="NF001399">
    <property type="entry name" value="PRK00283.1"/>
    <property type="match status" value="1"/>
</dbReference>
<dbReference type="HAMAP" id="MF_01807">
    <property type="entry name" value="Recomb_XerD"/>
    <property type="match status" value="1"/>
</dbReference>
<keyword evidence="9 11" id="KW-0233">DNA recombination</keyword>
<organism evidence="14 15">
    <name type="scientific">Auraticoccus monumenti</name>
    <dbReference type="NCBI Taxonomy" id="675864"/>
    <lineage>
        <taxon>Bacteria</taxon>
        <taxon>Bacillati</taxon>
        <taxon>Actinomycetota</taxon>
        <taxon>Actinomycetes</taxon>
        <taxon>Propionibacteriales</taxon>
        <taxon>Propionibacteriaceae</taxon>
        <taxon>Auraticoccus</taxon>
    </lineage>
</organism>
<evidence type="ECO:0000256" key="4">
    <source>
        <dbReference type="ARBA" id="ARBA00022490"/>
    </source>
</evidence>
<dbReference type="InterPro" id="IPR044068">
    <property type="entry name" value="CB"/>
</dbReference>
<dbReference type="InterPro" id="IPR002104">
    <property type="entry name" value="Integrase_catalytic"/>
</dbReference>
<dbReference type="InterPro" id="IPR011932">
    <property type="entry name" value="Recomb_XerD"/>
</dbReference>
<evidence type="ECO:0000256" key="2">
    <source>
        <dbReference type="ARBA" id="ARBA00010450"/>
    </source>
</evidence>
<accession>A0A1G7CV74</accession>
<dbReference type="Pfam" id="PF02899">
    <property type="entry name" value="Phage_int_SAM_1"/>
    <property type="match status" value="1"/>
</dbReference>
<dbReference type="InterPro" id="IPR011010">
    <property type="entry name" value="DNA_brk_join_enz"/>
</dbReference>
<dbReference type="InterPro" id="IPR010998">
    <property type="entry name" value="Integrase_recombinase_N"/>
</dbReference>
<protein>
    <recommendedName>
        <fullName evidence="3 11">Tyrosine recombinase XerD</fullName>
    </recommendedName>
</protein>
<keyword evidence="8 11" id="KW-0238">DNA-binding</keyword>
<feature type="domain" description="Tyr recombinase" evidence="12">
    <location>
        <begin position="131"/>
        <end position="322"/>
    </location>
</feature>
<dbReference type="PANTHER" id="PTHR30349">
    <property type="entry name" value="PHAGE INTEGRASE-RELATED"/>
    <property type="match status" value="1"/>
</dbReference>
<dbReference type="Pfam" id="PF00589">
    <property type="entry name" value="Phage_integrase"/>
    <property type="match status" value="1"/>
</dbReference>
<keyword evidence="5 11" id="KW-0132">Cell division</keyword>
<evidence type="ECO:0000313" key="14">
    <source>
        <dbReference type="EMBL" id="SDE43228.1"/>
    </source>
</evidence>
<comment type="subunit">
    <text evidence="11">Forms a cyclic heterotetrameric complex composed of two molecules of XerC and two molecules of XerD.</text>
</comment>
<evidence type="ECO:0000256" key="7">
    <source>
        <dbReference type="ARBA" id="ARBA00022908"/>
    </source>
</evidence>
<feature type="active site" description="O-(3'-phospho-DNA)-tyrosine intermediate" evidence="11">
    <location>
        <position position="309"/>
    </location>
</feature>
<reference evidence="14 15" key="1">
    <citation type="submission" date="2016-10" db="EMBL/GenBank/DDBJ databases">
        <authorList>
            <person name="de Groot N.N."/>
        </authorList>
    </citation>
    <scope>NUCLEOTIDE SEQUENCE [LARGE SCALE GENOMIC DNA]</scope>
    <source>
        <strain evidence="14 15">MON 2.2</strain>
    </source>
</reference>
<keyword evidence="10 11" id="KW-0131">Cell cycle</keyword>
<keyword evidence="4 11" id="KW-0963">Cytoplasm</keyword>
<dbReference type="PROSITE" id="PS51898">
    <property type="entry name" value="TYR_RECOMBINASE"/>
    <property type="match status" value="1"/>
</dbReference>
<comment type="subcellular location">
    <subcellularLocation>
        <location evidence="1 11">Cytoplasm</location>
    </subcellularLocation>
</comment>
<evidence type="ECO:0000313" key="15">
    <source>
        <dbReference type="Proteomes" id="UP000198546"/>
    </source>
</evidence>
<evidence type="ECO:0000259" key="12">
    <source>
        <dbReference type="PROSITE" id="PS51898"/>
    </source>
</evidence>
<comment type="similarity">
    <text evidence="2 11">Belongs to the 'phage' integrase family. XerD subfamily.</text>
</comment>
<dbReference type="CDD" id="cd00798">
    <property type="entry name" value="INT_XerDC_C"/>
    <property type="match status" value="1"/>
</dbReference>
<dbReference type="GO" id="GO:0003677">
    <property type="term" value="F:DNA binding"/>
    <property type="evidence" value="ECO:0007669"/>
    <property type="project" value="UniProtKB-UniRule"/>
</dbReference>
<evidence type="ECO:0000256" key="11">
    <source>
        <dbReference type="HAMAP-Rule" id="MF_01807"/>
    </source>
</evidence>
<dbReference type="GO" id="GO:0009037">
    <property type="term" value="F:tyrosine-based site-specific recombinase activity"/>
    <property type="evidence" value="ECO:0007669"/>
    <property type="project" value="UniProtKB-UniRule"/>
</dbReference>
<comment type="function">
    <text evidence="11">Site-specific tyrosine recombinase, which acts by catalyzing the cutting and rejoining of the recombining DNA molecules. The XerC-XerD complex is essential to convert dimers of the bacterial chromosome into monomers to permit their segregation at cell division. It also contributes to the segregational stability of plasmids.</text>
</comment>
<feature type="active site" evidence="11">
    <location>
        <position position="171"/>
    </location>
</feature>
<evidence type="ECO:0000256" key="1">
    <source>
        <dbReference type="ARBA" id="ARBA00004496"/>
    </source>
</evidence>
<evidence type="ECO:0000259" key="13">
    <source>
        <dbReference type="PROSITE" id="PS51900"/>
    </source>
</evidence>
<dbReference type="HAMAP" id="MF_01808">
    <property type="entry name" value="Recomb_XerC_XerD"/>
    <property type="match status" value="1"/>
</dbReference>
<dbReference type="AlphaFoldDB" id="A0A1G7CV74"/>
<feature type="active site" evidence="11">
    <location>
        <position position="274"/>
    </location>
</feature>
<dbReference type="GO" id="GO:0006313">
    <property type="term" value="P:DNA transposition"/>
    <property type="evidence" value="ECO:0007669"/>
    <property type="project" value="UniProtKB-UniRule"/>
</dbReference>